<dbReference type="AlphaFoldDB" id="A0A1X4XV39"/>
<dbReference type="OrthoDB" id="95460at2"/>
<feature type="domain" description="PTS EIIA type-2" evidence="1">
    <location>
        <begin position="6"/>
        <end position="149"/>
    </location>
</feature>
<dbReference type="Proteomes" id="UP000194141">
    <property type="component" value="Unassembled WGS sequence"/>
</dbReference>
<dbReference type="Pfam" id="PF00359">
    <property type="entry name" value="PTS_EIIA_2"/>
    <property type="match status" value="1"/>
</dbReference>
<dbReference type="PANTHER" id="PTHR47738">
    <property type="entry name" value="PTS SYSTEM FRUCTOSE-LIKE EIIA COMPONENT-RELATED"/>
    <property type="match status" value="1"/>
</dbReference>
<sequence length="150" mass="16900">MNFKDLINQIKDVDVNVVANDKYDLFQKISQSVALKVNVDSSIIYDLLKERELLGSTAIGNGFALPHLKLKDVKSYIGVFVLKAPIDFDSIDDITVSVIFVVLSPSDKPSLQLKTLTFLAKILKKSNVEHFLNKSPQEIKDYLKTLEEDE</sequence>
<dbReference type="InterPro" id="IPR002178">
    <property type="entry name" value="PTS_EIIA_type-2_dom"/>
</dbReference>
<protein>
    <submittedName>
        <fullName evidence="2">PTS IIA-like nitrogen-regulatory protein PtsN</fullName>
    </submittedName>
</protein>
<dbReference type="CDD" id="cd00211">
    <property type="entry name" value="PTS_IIA_fru"/>
    <property type="match status" value="1"/>
</dbReference>
<comment type="caution">
    <text evidence="2">The sequence shown here is derived from an EMBL/GenBank/DDBJ whole genome shotgun (WGS) entry which is preliminary data.</text>
</comment>
<evidence type="ECO:0000313" key="3">
    <source>
        <dbReference type="Proteomes" id="UP000194141"/>
    </source>
</evidence>
<dbReference type="Gene3D" id="3.40.930.10">
    <property type="entry name" value="Mannitol-specific EII, Chain A"/>
    <property type="match status" value="1"/>
</dbReference>
<proteinExistence type="predicted"/>
<reference evidence="2 3" key="1">
    <citation type="journal article" date="2017" name="Front. Microbiol.">
        <title>Genome Sequence of Desulfurella amilsii Strain TR1 and Comparative Genomics of Desulfurellaceae Family.</title>
        <authorList>
            <person name="Florentino A.P."/>
            <person name="Stams A.J."/>
            <person name="Sanchez-Andrea I."/>
        </authorList>
    </citation>
    <scope>NUCLEOTIDE SEQUENCE [LARGE SCALE GENOMIC DNA]</scope>
    <source>
        <strain evidence="2 3">TR1</strain>
    </source>
</reference>
<dbReference type="PANTHER" id="PTHR47738:SF1">
    <property type="entry name" value="NITROGEN REGULATORY PROTEIN"/>
    <property type="match status" value="1"/>
</dbReference>
<dbReference type="InterPro" id="IPR016152">
    <property type="entry name" value="PTrfase/Anion_transptr"/>
</dbReference>
<dbReference type="SUPFAM" id="SSF55804">
    <property type="entry name" value="Phoshotransferase/anion transport protein"/>
    <property type="match status" value="1"/>
</dbReference>
<accession>A0A1X4XV39</accession>
<dbReference type="PROSITE" id="PS51094">
    <property type="entry name" value="PTS_EIIA_TYPE_2"/>
    <property type="match status" value="1"/>
</dbReference>
<dbReference type="RefSeq" id="WP_086033653.1">
    <property type="nucleotide sequence ID" value="NZ_MDSU01000018.1"/>
</dbReference>
<dbReference type="EMBL" id="MDSU01000018">
    <property type="protein sequence ID" value="OSS41395.1"/>
    <property type="molecule type" value="Genomic_DNA"/>
</dbReference>
<dbReference type="STRING" id="1562698.DESAMIL20_948"/>
<name>A0A1X4XV39_9BACT</name>
<organism evidence="2 3">
    <name type="scientific">Desulfurella amilsii</name>
    <dbReference type="NCBI Taxonomy" id="1562698"/>
    <lineage>
        <taxon>Bacteria</taxon>
        <taxon>Pseudomonadati</taxon>
        <taxon>Campylobacterota</taxon>
        <taxon>Desulfurellia</taxon>
        <taxon>Desulfurellales</taxon>
        <taxon>Desulfurellaceae</taxon>
        <taxon>Desulfurella</taxon>
    </lineage>
</organism>
<gene>
    <name evidence="2" type="ORF">DESAMIL20_948</name>
</gene>
<evidence type="ECO:0000259" key="1">
    <source>
        <dbReference type="PROSITE" id="PS51094"/>
    </source>
</evidence>
<dbReference type="InterPro" id="IPR051541">
    <property type="entry name" value="PTS_SugarTrans_NitroReg"/>
</dbReference>
<dbReference type="GO" id="GO:0030295">
    <property type="term" value="F:protein kinase activator activity"/>
    <property type="evidence" value="ECO:0007669"/>
    <property type="project" value="TreeGrafter"/>
</dbReference>
<keyword evidence="3" id="KW-1185">Reference proteome</keyword>
<evidence type="ECO:0000313" key="2">
    <source>
        <dbReference type="EMBL" id="OSS41395.1"/>
    </source>
</evidence>